<sequence length="26" mass="2714">RSAALQASGPVSFESVPLGARIEELE</sequence>
<evidence type="ECO:0000313" key="1">
    <source>
        <dbReference type="EMBL" id="MCI65986.1"/>
    </source>
</evidence>
<proteinExistence type="predicted"/>
<comment type="caution">
    <text evidence="1">The sequence shown here is derived from an EMBL/GenBank/DDBJ whole genome shotgun (WGS) entry which is preliminary data.</text>
</comment>
<dbReference type="EMBL" id="LXQA010686360">
    <property type="protein sequence ID" value="MCI65986.1"/>
    <property type="molecule type" value="Genomic_DNA"/>
</dbReference>
<protein>
    <submittedName>
        <fullName evidence="1">Uncharacterized protein</fullName>
    </submittedName>
</protein>
<dbReference type="Proteomes" id="UP000265520">
    <property type="component" value="Unassembled WGS sequence"/>
</dbReference>
<accession>A0A392U0R8</accession>
<organism evidence="1 2">
    <name type="scientific">Trifolium medium</name>
    <dbReference type="NCBI Taxonomy" id="97028"/>
    <lineage>
        <taxon>Eukaryota</taxon>
        <taxon>Viridiplantae</taxon>
        <taxon>Streptophyta</taxon>
        <taxon>Embryophyta</taxon>
        <taxon>Tracheophyta</taxon>
        <taxon>Spermatophyta</taxon>
        <taxon>Magnoliopsida</taxon>
        <taxon>eudicotyledons</taxon>
        <taxon>Gunneridae</taxon>
        <taxon>Pentapetalae</taxon>
        <taxon>rosids</taxon>
        <taxon>fabids</taxon>
        <taxon>Fabales</taxon>
        <taxon>Fabaceae</taxon>
        <taxon>Papilionoideae</taxon>
        <taxon>50 kb inversion clade</taxon>
        <taxon>NPAAA clade</taxon>
        <taxon>Hologalegina</taxon>
        <taxon>IRL clade</taxon>
        <taxon>Trifolieae</taxon>
        <taxon>Trifolium</taxon>
    </lineage>
</organism>
<name>A0A392U0R8_9FABA</name>
<dbReference type="AlphaFoldDB" id="A0A392U0R8"/>
<feature type="non-terminal residue" evidence="1">
    <location>
        <position position="1"/>
    </location>
</feature>
<reference evidence="1 2" key="1">
    <citation type="journal article" date="2018" name="Front. Plant Sci.">
        <title>Red Clover (Trifolium pratense) and Zigzag Clover (T. medium) - A Picture of Genomic Similarities and Differences.</title>
        <authorList>
            <person name="Dluhosova J."/>
            <person name="Istvanek J."/>
            <person name="Nedelnik J."/>
            <person name="Repkova J."/>
        </authorList>
    </citation>
    <scope>NUCLEOTIDE SEQUENCE [LARGE SCALE GENOMIC DNA]</scope>
    <source>
        <strain evidence="2">cv. 10/8</strain>
        <tissue evidence="1">Leaf</tissue>
    </source>
</reference>
<evidence type="ECO:0000313" key="2">
    <source>
        <dbReference type="Proteomes" id="UP000265520"/>
    </source>
</evidence>
<keyword evidence="2" id="KW-1185">Reference proteome</keyword>